<keyword evidence="11" id="KW-0156">Chromatin regulator</keyword>
<dbReference type="SUPFAM" id="SSF82199">
    <property type="entry name" value="SET domain"/>
    <property type="match status" value="1"/>
</dbReference>
<sequence length="421" mass="48218">MKTEGTPEGIERFISPGKGRGLRASKQFKVGDLLFTCPAYTYVLTVNERGNHCEFCFARKEGLSKCGKCKQAFYCNVDCQKGDWPMHKLECSSMCAFGENWNPSETVRLTARIIAKQKIQTEKTASEKLLSVKEFESHLDKLDNEKMEMIQTDIAALHHFYSKHLEYSDNASLTVLFAQVNCNGFTIEDEELSHLGSAVFPDVALMNHTCCPNVIVTYRGTVAEVRAVQEINPGDEVFTSYIDLLYPTEDRNDRLRDSYFFTCDCKECTTKSKDKAKMEIRKLSDPPKPETVRDMVKYARNVIEEFRRAKHYKNILSFIELLEICELSLDKMGAVFEDTNVYMLHMMYQAMGVCLYMQDWDGALRYGEKIIKPYSLHYPAYSLNVASMWLKLGRLYIGLEKKSLGVKALKKVTFVCSCLSF</sequence>
<keyword evidence="9 18" id="KW-0863">Zinc-finger</keyword>
<keyword evidence="8" id="KW-0479">Metal-binding</keyword>
<evidence type="ECO:0000256" key="3">
    <source>
        <dbReference type="ARBA" id="ARBA00012182"/>
    </source>
</evidence>
<evidence type="ECO:0000256" key="15">
    <source>
        <dbReference type="ARBA" id="ARBA00024002"/>
    </source>
</evidence>
<evidence type="ECO:0000256" key="12">
    <source>
        <dbReference type="ARBA" id="ARBA00023015"/>
    </source>
</evidence>
<dbReference type="FunFam" id="1.10.220.160:FF:000001">
    <property type="entry name" value="N-lysine methyltransferase SMYD2 isoform X1"/>
    <property type="match status" value="1"/>
</dbReference>
<dbReference type="Gene3D" id="1.10.220.160">
    <property type="match status" value="1"/>
</dbReference>
<dbReference type="InterPro" id="IPR046341">
    <property type="entry name" value="SET_dom_sf"/>
</dbReference>
<comment type="subcellular location">
    <subcellularLocation>
        <location evidence="2">Cytoplasm</location>
        <location evidence="2">Cytosol</location>
    </subcellularLocation>
    <subcellularLocation>
        <location evidence="1">Nucleus</location>
    </subcellularLocation>
</comment>
<dbReference type="GO" id="GO:0032259">
    <property type="term" value="P:methylation"/>
    <property type="evidence" value="ECO:0007669"/>
    <property type="project" value="UniProtKB-KW"/>
</dbReference>
<keyword evidence="7" id="KW-0949">S-adenosyl-L-methionine</keyword>
<evidence type="ECO:0000313" key="22">
    <source>
        <dbReference type="Proteomes" id="UP000736164"/>
    </source>
</evidence>
<dbReference type="Gene3D" id="2.170.270.10">
    <property type="entry name" value="SET domain"/>
    <property type="match status" value="1"/>
</dbReference>
<evidence type="ECO:0000259" key="19">
    <source>
        <dbReference type="PROSITE" id="PS50280"/>
    </source>
</evidence>
<dbReference type="InterPro" id="IPR044419">
    <property type="entry name" value="SMYD2_SET"/>
</dbReference>
<dbReference type="Pfam" id="PF01753">
    <property type="entry name" value="zf-MYND"/>
    <property type="match status" value="1"/>
</dbReference>
<keyword evidence="22" id="KW-1185">Reference proteome</keyword>
<evidence type="ECO:0000256" key="7">
    <source>
        <dbReference type="ARBA" id="ARBA00022691"/>
    </source>
</evidence>
<dbReference type="GO" id="GO:0140999">
    <property type="term" value="F:histone H3K4 trimethyltransferase activity"/>
    <property type="evidence" value="ECO:0007669"/>
    <property type="project" value="UniProtKB-EC"/>
</dbReference>
<evidence type="ECO:0000313" key="21">
    <source>
        <dbReference type="EMBL" id="MBN3313184.1"/>
    </source>
</evidence>
<dbReference type="GO" id="GO:0008270">
    <property type="term" value="F:zinc ion binding"/>
    <property type="evidence" value="ECO:0007669"/>
    <property type="project" value="UniProtKB-KW"/>
</dbReference>
<keyword evidence="14" id="KW-0539">Nucleus</keyword>
<evidence type="ECO:0000256" key="9">
    <source>
        <dbReference type="ARBA" id="ARBA00022771"/>
    </source>
</evidence>
<evidence type="ECO:0000256" key="2">
    <source>
        <dbReference type="ARBA" id="ARBA00004514"/>
    </source>
</evidence>
<dbReference type="InterPro" id="IPR001214">
    <property type="entry name" value="SET_dom"/>
</dbReference>
<protein>
    <recommendedName>
        <fullName evidence="3">[histone H3]-lysine(4) N-trimethyltransferase</fullName>
        <ecNumber evidence="3">2.1.1.354</ecNumber>
    </recommendedName>
</protein>
<evidence type="ECO:0000256" key="18">
    <source>
        <dbReference type="PROSITE-ProRule" id="PRU00134"/>
    </source>
</evidence>
<dbReference type="Gene3D" id="1.25.40.970">
    <property type="match status" value="1"/>
</dbReference>
<dbReference type="CDD" id="cd19202">
    <property type="entry name" value="SET_SMYD2"/>
    <property type="match status" value="1"/>
</dbReference>
<feature type="non-terminal residue" evidence="21">
    <location>
        <position position="1"/>
    </location>
</feature>
<feature type="domain" description="SET" evidence="19">
    <location>
        <begin position="8"/>
        <end position="242"/>
    </location>
</feature>
<evidence type="ECO:0000259" key="20">
    <source>
        <dbReference type="PROSITE" id="PS50865"/>
    </source>
</evidence>
<evidence type="ECO:0000256" key="13">
    <source>
        <dbReference type="ARBA" id="ARBA00023163"/>
    </source>
</evidence>
<evidence type="ECO:0000256" key="1">
    <source>
        <dbReference type="ARBA" id="ARBA00004123"/>
    </source>
</evidence>
<organism evidence="21 22">
    <name type="scientific">Atractosteus spatula</name>
    <name type="common">Alligator gar</name>
    <name type="synonym">Lepisosteus spatula</name>
    <dbReference type="NCBI Taxonomy" id="7917"/>
    <lineage>
        <taxon>Eukaryota</taxon>
        <taxon>Metazoa</taxon>
        <taxon>Chordata</taxon>
        <taxon>Craniata</taxon>
        <taxon>Vertebrata</taxon>
        <taxon>Euteleostomi</taxon>
        <taxon>Actinopterygii</taxon>
        <taxon>Neopterygii</taxon>
        <taxon>Holostei</taxon>
        <taxon>Semionotiformes</taxon>
        <taxon>Lepisosteidae</taxon>
        <taxon>Atractosteus</taxon>
    </lineage>
</organism>
<dbReference type="PANTHER" id="PTHR12197:SF193">
    <property type="entry name" value="N-LYSINE METHYLTRANSFERASE SMYD2"/>
    <property type="match status" value="1"/>
</dbReference>
<evidence type="ECO:0000256" key="11">
    <source>
        <dbReference type="ARBA" id="ARBA00022853"/>
    </source>
</evidence>
<keyword evidence="4" id="KW-0963">Cytoplasm</keyword>
<dbReference type="GO" id="GO:0005634">
    <property type="term" value="C:nucleus"/>
    <property type="evidence" value="ECO:0007669"/>
    <property type="project" value="UniProtKB-SubCell"/>
</dbReference>
<comment type="function">
    <text evidence="15">Protein-lysine N-methyltransferase that methylates both histones and non-histone proteins, including p53/TP53 and RB1. Specifically trimethylates histone H3 'Lys-4' (H3K4me3) in vivo. The activity requires interaction with HSP90alpha. Shows even higher methyltransferase activity on p53/TP53. Monomethylates 'Lys-370' of p53/TP53, leading to decreased DNA-binding activity and subsequent transcriptional regulation activity of p53/TP53. Monomethylates RB1 at 'Lys-860'.</text>
</comment>
<dbReference type="Proteomes" id="UP000736164">
    <property type="component" value="Unassembled WGS sequence"/>
</dbReference>
<accession>A0A8J7NFE6</accession>
<dbReference type="FunFam" id="2.170.270.10:FF:000013">
    <property type="entry name" value="Histone-lysine N-methyltransferase SMYD1 isoform 1"/>
    <property type="match status" value="1"/>
</dbReference>
<dbReference type="GO" id="GO:0005829">
    <property type="term" value="C:cytosol"/>
    <property type="evidence" value="ECO:0007669"/>
    <property type="project" value="UniProtKB-SubCell"/>
</dbReference>
<gene>
    <name evidence="21" type="primary">Smyd2</name>
    <name evidence="21" type="ORF">GTO95_0003154</name>
</gene>
<dbReference type="FunFam" id="1.25.40.970:FF:000002">
    <property type="entry name" value="N-lysine methyltransferase SMYD2 isoform X1"/>
    <property type="match status" value="1"/>
</dbReference>
<evidence type="ECO:0000256" key="8">
    <source>
        <dbReference type="ARBA" id="ARBA00022723"/>
    </source>
</evidence>
<dbReference type="GO" id="GO:0060047">
    <property type="term" value="P:heart contraction"/>
    <property type="evidence" value="ECO:0007669"/>
    <property type="project" value="UniProtKB-ARBA"/>
</dbReference>
<evidence type="ECO:0000256" key="4">
    <source>
        <dbReference type="ARBA" id="ARBA00022490"/>
    </source>
</evidence>
<comment type="caution">
    <text evidence="21">The sequence shown here is derived from an EMBL/GenBank/DDBJ whole genome shotgun (WGS) entry which is preliminary data.</text>
</comment>
<feature type="domain" description="MYND-type" evidence="20">
    <location>
        <begin position="53"/>
        <end position="91"/>
    </location>
</feature>
<dbReference type="InterPro" id="IPR050869">
    <property type="entry name" value="H3K4_H4K5_MeTrfase"/>
</dbReference>
<feature type="non-terminal residue" evidence="21">
    <location>
        <position position="421"/>
    </location>
</feature>
<dbReference type="PROSITE" id="PS50280">
    <property type="entry name" value="SET"/>
    <property type="match status" value="1"/>
</dbReference>
<evidence type="ECO:0000256" key="16">
    <source>
        <dbReference type="ARBA" id="ARBA00047571"/>
    </source>
</evidence>
<dbReference type="AlphaFoldDB" id="A0A8J7NFE6"/>
<dbReference type="PANTHER" id="PTHR12197">
    <property type="entry name" value="HISTONE-LYSINE N-METHYLTRANSFERASE SMYD"/>
    <property type="match status" value="1"/>
</dbReference>
<evidence type="ECO:0000256" key="14">
    <source>
        <dbReference type="ARBA" id="ARBA00023242"/>
    </source>
</evidence>
<keyword evidence="10" id="KW-0862">Zinc</keyword>
<keyword evidence="13" id="KW-0804">Transcription</keyword>
<evidence type="ECO:0000256" key="10">
    <source>
        <dbReference type="ARBA" id="ARBA00022833"/>
    </source>
</evidence>
<keyword evidence="12" id="KW-0805">Transcription regulation</keyword>
<dbReference type="InterPro" id="IPR002893">
    <property type="entry name" value="Znf_MYND"/>
</dbReference>
<dbReference type="PROSITE" id="PS50865">
    <property type="entry name" value="ZF_MYND_2"/>
    <property type="match status" value="1"/>
</dbReference>
<dbReference type="Gene3D" id="6.10.140.2220">
    <property type="match status" value="1"/>
</dbReference>
<evidence type="ECO:0000256" key="6">
    <source>
        <dbReference type="ARBA" id="ARBA00022679"/>
    </source>
</evidence>
<comment type="catalytic activity">
    <reaction evidence="17">
        <text>L-lysyl-[protein] + S-adenosyl-L-methionine = N(6)-methyl-L-lysyl-[protein] + S-adenosyl-L-homocysteine + H(+)</text>
        <dbReference type="Rhea" id="RHEA:51736"/>
        <dbReference type="Rhea" id="RHEA-COMP:9752"/>
        <dbReference type="Rhea" id="RHEA-COMP:13053"/>
        <dbReference type="ChEBI" id="CHEBI:15378"/>
        <dbReference type="ChEBI" id="CHEBI:29969"/>
        <dbReference type="ChEBI" id="CHEBI:57856"/>
        <dbReference type="ChEBI" id="CHEBI:59789"/>
        <dbReference type="ChEBI" id="CHEBI:61929"/>
    </reaction>
</comment>
<comment type="catalytic activity">
    <reaction evidence="16">
        <text>L-lysyl(4)-[histone H3] + 3 S-adenosyl-L-methionine = N(6),N(6),N(6)-trimethyl-L-lysyl(4)-[histone H3] + 3 S-adenosyl-L-homocysteine + 3 H(+)</text>
        <dbReference type="Rhea" id="RHEA:60260"/>
        <dbReference type="Rhea" id="RHEA-COMP:15537"/>
        <dbReference type="Rhea" id="RHEA-COMP:15547"/>
        <dbReference type="ChEBI" id="CHEBI:15378"/>
        <dbReference type="ChEBI" id="CHEBI:29969"/>
        <dbReference type="ChEBI" id="CHEBI:57856"/>
        <dbReference type="ChEBI" id="CHEBI:59789"/>
        <dbReference type="ChEBI" id="CHEBI:61961"/>
        <dbReference type="EC" id="2.1.1.354"/>
    </reaction>
</comment>
<dbReference type="Pfam" id="PF00856">
    <property type="entry name" value="SET"/>
    <property type="match status" value="1"/>
</dbReference>
<dbReference type="FunFam" id="6.10.140.2220:FF:000013">
    <property type="entry name" value="N-lysine methyltransferase SMYD2 isoform X1"/>
    <property type="match status" value="1"/>
</dbReference>
<evidence type="ECO:0000256" key="5">
    <source>
        <dbReference type="ARBA" id="ARBA00022603"/>
    </source>
</evidence>
<dbReference type="EMBL" id="JAAWVO010010920">
    <property type="protein sequence ID" value="MBN3313184.1"/>
    <property type="molecule type" value="Genomic_DNA"/>
</dbReference>
<evidence type="ECO:0000256" key="17">
    <source>
        <dbReference type="ARBA" id="ARBA00048985"/>
    </source>
</evidence>
<name>A0A8J7NFE6_ATRSP</name>
<dbReference type="EC" id="2.1.1.354" evidence="3"/>
<proteinExistence type="predicted"/>
<keyword evidence="5 21" id="KW-0489">Methyltransferase</keyword>
<reference evidence="21" key="1">
    <citation type="journal article" date="2021" name="Cell">
        <title>Tracing the genetic footprints of vertebrate landing in non-teleost ray-finned fishes.</title>
        <authorList>
            <person name="Bi X."/>
            <person name="Wang K."/>
            <person name="Yang L."/>
            <person name="Pan H."/>
            <person name="Jiang H."/>
            <person name="Wei Q."/>
            <person name="Fang M."/>
            <person name="Yu H."/>
            <person name="Zhu C."/>
            <person name="Cai Y."/>
            <person name="He Y."/>
            <person name="Gan X."/>
            <person name="Zeng H."/>
            <person name="Yu D."/>
            <person name="Zhu Y."/>
            <person name="Jiang H."/>
            <person name="Qiu Q."/>
            <person name="Yang H."/>
            <person name="Zhang Y.E."/>
            <person name="Wang W."/>
            <person name="Zhu M."/>
            <person name="He S."/>
            <person name="Zhang G."/>
        </authorList>
    </citation>
    <scope>NUCLEOTIDE SEQUENCE</scope>
    <source>
        <strain evidence="21">Allg_001</strain>
    </source>
</reference>
<keyword evidence="6" id="KW-0808">Transferase</keyword>